<dbReference type="Proteomes" id="UP000007015">
    <property type="component" value="Chromosome 6"/>
</dbReference>
<name>A2YBQ6_ORYSI</name>
<dbReference type="OMA" id="QPRRHDI"/>
<dbReference type="AlphaFoldDB" id="A2YBQ6"/>
<feature type="compositionally biased region" description="Basic residues" evidence="1">
    <location>
        <begin position="118"/>
        <end position="131"/>
    </location>
</feature>
<organism evidence="2 3">
    <name type="scientific">Oryza sativa subsp. indica</name>
    <name type="common">Rice</name>
    <dbReference type="NCBI Taxonomy" id="39946"/>
    <lineage>
        <taxon>Eukaryota</taxon>
        <taxon>Viridiplantae</taxon>
        <taxon>Streptophyta</taxon>
        <taxon>Embryophyta</taxon>
        <taxon>Tracheophyta</taxon>
        <taxon>Spermatophyta</taxon>
        <taxon>Magnoliopsida</taxon>
        <taxon>Liliopsida</taxon>
        <taxon>Poales</taxon>
        <taxon>Poaceae</taxon>
        <taxon>BOP clade</taxon>
        <taxon>Oryzoideae</taxon>
        <taxon>Oryzeae</taxon>
        <taxon>Oryzinae</taxon>
        <taxon>Oryza</taxon>
        <taxon>Oryza sativa</taxon>
    </lineage>
</organism>
<keyword evidence="3" id="KW-1185">Reference proteome</keyword>
<evidence type="ECO:0000256" key="1">
    <source>
        <dbReference type="SAM" id="MobiDB-lite"/>
    </source>
</evidence>
<accession>A2YBQ6</accession>
<protein>
    <submittedName>
        <fullName evidence="2">Uncharacterized protein</fullName>
    </submittedName>
</protein>
<dbReference type="EMBL" id="CM000131">
    <property type="protein sequence ID" value="EAZ00517.1"/>
    <property type="molecule type" value="Genomic_DNA"/>
</dbReference>
<evidence type="ECO:0000313" key="3">
    <source>
        <dbReference type="Proteomes" id="UP000007015"/>
    </source>
</evidence>
<dbReference type="HOGENOM" id="CLU_1241843_0_0_1"/>
<feature type="compositionally biased region" description="Low complexity" evidence="1">
    <location>
        <begin position="1"/>
        <end position="13"/>
    </location>
</feature>
<feature type="compositionally biased region" description="Low complexity" evidence="1">
    <location>
        <begin position="63"/>
        <end position="74"/>
    </location>
</feature>
<feature type="region of interest" description="Disordered" evidence="1">
    <location>
        <begin position="40"/>
        <end position="131"/>
    </location>
</feature>
<reference evidence="2 3" key="1">
    <citation type="journal article" date="2005" name="PLoS Biol.">
        <title>The genomes of Oryza sativa: a history of duplications.</title>
        <authorList>
            <person name="Yu J."/>
            <person name="Wang J."/>
            <person name="Lin W."/>
            <person name="Li S."/>
            <person name="Li H."/>
            <person name="Zhou J."/>
            <person name="Ni P."/>
            <person name="Dong W."/>
            <person name="Hu S."/>
            <person name="Zeng C."/>
            <person name="Zhang J."/>
            <person name="Zhang Y."/>
            <person name="Li R."/>
            <person name="Xu Z."/>
            <person name="Li S."/>
            <person name="Li X."/>
            <person name="Zheng H."/>
            <person name="Cong L."/>
            <person name="Lin L."/>
            <person name="Yin J."/>
            <person name="Geng J."/>
            <person name="Li G."/>
            <person name="Shi J."/>
            <person name="Liu J."/>
            <person name="Lv H."/>
            <person name="Li J."/>
            <person name="Wang J."/>
            <person name="Deng Y."/>
            <person name="Ran L."/>
            <person name="Shi X."/>
            <person name="Wang X."/>
            <person name="Wu Q."/>
            <person name="Li C."/>
            <person name="Ren X."/>
            <person name="Wang J."/>
            <person name="Wang X."/>
            <person name="Li D."/>
            <person name="Liu D."/>
            <person name="Zhang X."/>
            <person name="Ji Z."/>
            <person name="Zhao W."/>
            <person name="Sun Y."/>
            <person name="Zhang Z."/>
            <person name="Bao J."/>
            <person name="Han Y."/>
            <person name="Dong L."/>
            <person name="Ji J."/>
            <person name="Chen P."/>
            <person name="Wu S."/>
            <person name="Liu J."/>
            <person name="Xiao Y."/>
            <person name="Bu D."/>
            <person name="Tan J."/>
            <person name="Yang L."/>
            <person name="Ye C."/>
            <person name="Zhang J."/>
            <person name="Xu J."/>
            <person name="Zhou Y."/>
            <person name="Yu Y."/>
            <person name="Zhang B."/>
            <person name="Zhuang S."/>
            <person name="Wei H."/>
            <person name="Liu B."/>
            <person name="Lei M."/>
            <person name="Yu H."/>
            <person name="Li Y."/>
            <person name="Xu H."/>
            <person name="Wei S."/>
            <person name="He X."/>
            <person name="Fang L."/>
            <person name="Zhang Z."/>
            <person name="Zhang Y."/>
            <person name="Huang X."/>
            <person name="Su Z."/>
            <person name="Tong W."/>
            <person name="Li J."/>
            <person name="Tong Z."/>
            <person name="Li S."/>
            <person name="Ye J."/>
            <person name="Wang L."/>
            <person name="Fang L."/>
            <person name="Lei T."/>
            <person name="Chen C."/>
            <person name="Chen H."/>
            <person name="Xu Z."/>
            <person name="Li H."/>
            <person name="Huang H."/>
            <person name="Zhang F."/>
            <person name="Xu H."/>
            <person name="Li N."/>
            <person name="Zhao C."/>
            <person name="Li S."/>
            <person name="Dong L."/>
            <person name="Huang Y."/>
            <person name="Li L."/>
            <person name="Xi Y."/>
            <person name="Qi Q."/>
            <person name="Li W."/>
            <person name="Zhang B."/>
            <person name="Hu W."/>
            <person name="Zhang Y."/>
            <person name="Tian X."/>
            <person name="Jiao Y."/>
            <person name="Liang X."/>
            <person name="Jin J."/>
            <person name="Gao L."/>
            <person name="Zheng W."/>
            <person name="Hao B."/>
            <person name="Liu S."/>
            <person name="Wang W."/>
            <person name="Yuan L."/>
            <person name="Cao M."/>
            <person name="McDermott J."/>
            <person name="Samudrala R."/>
            <person name="Wang J."/>
            <person name="Wong G.K."/>
            <person name="Yang H."/>
        </authorList>
    </citation>
    <scope>NUCLEOTIDE SEQUENCE [LARGE SCALE GENOMIC DNA]</scope>
    <source>
        <strain evidence="3">cv. 93-11</strain>
    </source>
</reference>
<proteinExistence type="predicted"/>
<dbReference type="Gramene" id="BGIOSGA022695-TA">
    <property type="protein sequence ID" value="BGIOSGA022695-PA"/>
    <property type="gene ID" value="BGIOSGA022695"/>
</dbReference>
<feature type="region of interest" description="Disordered" evidence="1">
    <location>
        <begin position="1"/>
        <end position="25"/>
    </location>
</feature>
<sequence>MAAARLLPSAARPSLREGAARNAGKAVRWRGVVAADLAPPLPDLAPSRLDPAPPPPDLGHGNVGAVSARGTASAARRRRRRRREGAGGFEVPWRHGVGSKDAGRRRQRAAVAAVEARRRQRRRGRRRQRRRHGRPWPAAWWLWLASGAGAGGSCGRGLRWPRRWLAVQRQRLLQRWRQRLVGYSRWLDDGSNGYCGDRGYRDRRHGGDRG</sequence>
<gene>
    <name evidence="2" type="ORF">OsI_22534</name>
</gene>
<feature type="compositionally biased region" description="Low complexity" evidence="1">
    <location>
        <begin position="40"/>
        <end position="50"/>
    </location>
</feature>
<evidence type="ECO:0000313" key="2">
    <source>
        <dbReference type="EMBL" id="EAZ00517.1"/>
    </source>
</evidence>